<dbReference type="PANTHER" id="PTHR33744:SF15">
    <property type="entry name" value="CARBOHYDRATE DIACID REGULATOR"/>
    <property type="match status" value="1"/>
</dbReference>
<dbReference type="PANTHER" id="PTHR33744">
    <property type="entry name" value="CARBOHYDRATE DIACID REGULATOR"/>
    <property type="match status" value="1"/>
</dbReference>
<dbReference type="InterPro" id="IPR025736">
    <property type="entry name" value="PucR_C-HTH_dom"/>
</dbReference>
<evidence type="ECO:0000259" key="3">
    <source>
        <dbReference type="Pfam" id="PF17853"/>
    </source>
</evidence>
<dbReference type="Pfam" id="PF17853">
    <property type="entry name" value="GGDEF_2"/>
    <property type="match status" value="1"/>
</dbReference>
<gene>
    <name evidence="4" type="ORF">OCV88_00650</name>
</gene>
<feature type="domain" description="CdaR GGDEF-like" evidence="3">
    <location>
        <begin position="291"/>
        <end position="406"/>
    </location>
</feature>
<organism evidence="4 5">
    <name type="scientific">Brotonthovivens ammoniilytica</name>
    <dbReference type="NCBI Taxonomy" id="2981725"/>
    <lineage>
        <taxon>Bacteria</taxon>
        <taxon>Bacillati</taxon>
        <taxon>Bacillota</taxon>
        <taxon>Clostridia</taxon>
        <taxon>Lachnospirales</taxon>
        <taxon>Lachnospiraceae</taxon>
        <taxon>Brotonthovivens</taxon>
    </lineage>
</organism>
<comment type="caution">
    <text evidence="4">The sequence shown here is derived from an EMBL/GenBank/DDBJ whole genome shotgun (WGS) entry which is preliminary data.</text>
</comment>
<dbReference type="Pfam" id="PF13556">
    <property type="entry name" value="HTH_30"/>
    <property type="match status" value="1"/>
</dbReference>
<dbReference type="EMBL" id="JAOQJQ010000001">
    <property type="protein sequence ID" value="MCU6760840.1"/>
    <property type="molecule type" value="Genomic_DNA"/>
</dbReference>
<evidence type="ECO:0000256" key="1">
    <source>
        <dbReference type="ARBA" id="ARBA00006754"/>
    </source>
</evidence>
<dbReference type="InterPro" id="IPR041522">
    <property type="entry name" value="CdaR_GGDEF"/>
</dbReference>
<dbReference type="Gene3D" id="1.10.10.2840">
    <property type="entry name" value="PucR C-terminal helix-turn-helix domain"/>
    <property type="match status" value="1"/>
</dbReference>
<dbReference type="RefSeq" id="WP_158423721.1">
    <property type="nucleotide sequence ID" value="NZ_JAOQJQ010000001.1"/>
</dbReference>
<dbReference type="Proteomes" id="UP001652442">
    <property type="component" value="Unassembled WGS sequence"/>
</dbReference>
<sequence>MTIKEILDRSSKIDQFCQKYSLANQEVNIFGTLKYEAENIGELMENVIYVTDTEKLPKKLQGTGYYNFLICVNDLSKNLDLSNMIKSRCNILFTLQKKDEALSKVEHILFDERRIESAMRRITEALFASGLKKMIEVGAEQIKCPLMLVKSSGEIIEKNIGIVPENICGQFKRFWTENTADGLISLADNCEEDTEYLSSKRIPGARVFQLFDGNIMVIVLPIRISKIEVGKLFGFFEPGEFPGLECELLYRLSLVIGDELQRHNNYHIGRRQRYINFMWMILEGKYPNMQAIQSSMDELGISFKGKCRICVLHIVNDNDELIYINDMLDIISSQVAARMPHVLWIIHNNELVLLFNIEKNADISDADYNFLYKLTKDNNISAGMSYEFYSLAGAGQLYWQAKQAAEFGHELLGKRLTKFEEVSHFSMFQLIQKNMDPMVYVDPGLMQLLNEGKENVHESFNTLYWYLKYGGNTNEVAAKTHMHRNTVLYRVDKLHQRMNFDLNNGISVMKLMLSFEILKYLKLFQPDE</sequence>
<dbReference type="InterPro" id="IPR051448">
    <property type="entry name" value="CdaR-like_regulators"/>
</dbReference>
<proteinExistence type="inferred from homology"/>
<name>A0ABT2TF84_9FIRM</name>
<evidence type="ECO:0000259" key="2">
    <source>
        <dbReference type="Pfam" id="PF13556"/>
    </source>
</evidence>
<feature type="domain" description="PucR C-terminal helix-turn-helix" evidence="2">
    <location>
        <begin position="461"/>
        <end position="516"/>
    </location>
</feature>
<dbReference type="InterPro" id="IPR042070">
    <property type="entry name" value="PucR_C-HTH_sf"/>
</dbReference>
<reference evidence="4 5" key="1">
    <citation type="journal article" date="2021" name="ISME Commun">
        <title>Automated analysis of genomic sequences facilitates high-throughput and comprehensive description of bacteria.</title>
        <authorList>
            <person name="Hitch T.C.A."/>
        </authorList>
    </citation>
    <scope>NUCLEOTIDE SEQUENCE [LARGE SCALE GENOMIC DNA]</scope>
    <source>
        <strain evidence="4 5">Sanger_109</strain>
    </source>
</reference>
<comment type="similarity">
    <text evidence="1">Belongs to the CdaR family.</text>
</comment>
<evidence type="ECO:0000313" key="4">
    <source>
        <dbReference type="EMBL" id="MCU6760840.1"/>
    </source>
</evidence>
<accession>A0ABT2TF84</accession>
<keyword evidence="5" id="KW-1185">Reference proteome</keyword>
<evidence type="ECO:0000313" key="5">
    <source>
        <dbReference type="Proteomes" id="UP001652442"/>
    </source>
</evidence>
<protein>
    <submittedName>
        <fullName evidence="4">Helix-turn-helix domain-containing protein</fullName>
    </submittedName>
</protein>